<feature type="compositionally biased region" description="Polar residues" evidence="1">
    <location>
        <begin position="110"/>
        <end position="124"/>
    </location>
</feature>
<feature type="compositionally biased region" description="Polar residues" evidence="1">
    <location>
        <begin position="142"/>
        <end position="156"/>
    </location>
</feature>
<comment type="caution">
    <text evidence="2">The sequence shown here is derived from an EMBL/GenBank/DDBJ whole genome shotgun (WGS) entry which is preliminary data.</text>
</comment>
<dbReference type="Proteomes" id="UP000235388">
    <property type="component" value="Unassembled WGS sequence"/>
</dbReference>
<feature type="region of interest" description="Disordered" evidence="1">
    <location>
        <begin position="89"/>
        <end position="177"/>
    </location>
</feature>
<feature type="compositionally biased region" description="Basic and acidic residues" evidence="1">
    <location>
        <begin position="194"/>
        <end position="205"/>
    </location>
</feature>
<dbReference type="AlphaFoldDB" id="A0A2N5UH32"/>
<protein>
    <submittedName>
        <fullName evidence="2">Uncharacterized protein</fullName>
    </submittedName>
</protein>
<dbReference type="STRING" id="200324.A0A2N5UH32"/>
<evidence type="ECO:0000313" key="2">
    <source>
        <dbReference type="EMBL" id="PLW37006.1"/>
    </source>
</evidence>
<feature type="compositionally biased region" description="Low complexity" evidence="1">
    <location>
        <begin position="98"/>
        <end position="108"/>
    </location>
</feature>
<organism evidence="2 3">
    <name type="scientific">Puccinia coronata f. sp. avenae</name>
    <dbReference type="NCBI Taxonomy" id="200324"/>
    <lineage>
        <taxon>Eukaryota</taxon>
        <taxon>Fungi</taxon>
        <taxon>Dikarya</taxon>
        <taxon>Basidiomycota</taxon>
        <taxon>Pucciniomycotina</taxon>
        <taxon>Pucciniomycetes</taxon>
        <taxon>Pucciniales</taxon>
        <taxon>Pucciniaceae</taxon>
        <taxon>Puccinia</taxon>
    </lineage>
</organism>
<feature type="region of interest" description="Disordered" evidence="1">
    <location>
        <begin position="193"/>
        <end position="264"/>
    </location>
</feature>
<evidence type="ECO:0000313" key="3">
    <source>
        <dbReference type="Proteomes" id="UP000235388"/>
    </source>
</evidence>
<gene>
    <name evidence="2" type="ORF">PCANC_14005</name>
</gene>
<feature type="compositionally biased region" description="Basic and acidic residues" evidence="1">
    <location>
        <begin position="212"/>
        <end position="264"/>
    </location>
</feature>
<evidence type="ECO:0000256" key="1">
    <source>
        <dbReference type="SAM" id="MobiDB-lite"/>
    </source>
</evidence>
<name>A0A2N5UH32_9BASI</name>
<reference evidence="2 3" key="1">
    <citation type="submission" date="2017-11" db="EMBL/GenBank/DDBJ databases">
        <title>De novo assembly and phasing of dikaryotic genomes from two isolates of Puccinia coronata f. sp. avenae, the causal agent of oat crown rust.</title>
        <authorList>
            <person name="Miller M.E."/>
            <person name="Zhang Y."/>
            <person name="Omidvar V."/>
            <person name="Sperschneider J."/>
            <person name="Schwessinger B."/>
            <person name="Raley C."/>
            <person name="Palmer J.M."/>
            <person name="Garnica D."/>
            <person name="Upadhyaya N."/>
            <person name="Rathjen J."/>
            <person name="Taylor J.M."/>
            <person name="Park R.F."/>
            <person name="Dodds P.N."/>
            <person name="Hirsch C.D."/>
            <person name="Kianian S.F."/>
            <person name="Figueroa M."/>
        </authorList>
    </citation>
    <scope>NUCLEOTIDE SEQUENCE [LARGE SCALE GENOMIC DNA]</scope>
    <source>
        <strain evidence="2">12NC29</strain>
    </source>
</reference>
<proteinExistence type="predicted"/>
<accession>A0A2N5UH32</accession>
<keyword evidence="3" id="KW-1185">Reference proteome</keyword>
<sequence>MTQYKVVLDHTSHSGSAGLFEVLAEHGMDENAWNFIKDMHEDNPAASGAGLVEVDSPYGNILANHLENENEATGDLAGAVELDYQAVPTNPSMPLLQNDAPNPARPNNPTQPDVPNNPTPSGHPTSVPPGDTTGPQVKPAEASSTATHIPQANPTARPTPVVALPSQRCGHTEEVKPDSTLATSVLVMMQKSQESMEKWMAEEQSKVATAQADERDATRKRDEQRDQEKKIKEEQLNFEREEAKRDRKARDDERREDCRDSLEWKKEEAHRYEVAQEKLAIKRQAQGSRGVKEGI</sequence>
<dbReference type="EMBL" id="PGCJ01000230">
    <property type="protein sequence ID" value="PLW37006.1"/>
    <property type="molecule type" value="Genomic_DNA"/>
</dbReference>